<sequence>MNDRLVEVYPNDKRSFLIKFYAPWCHHCQDLEPVWAQVAQQLHNLDANIVQIEFKGERTRDDIIDFALRVHGPPIRYLSSCDQLNDLVQDGRRVIFINFGPEADGNFTRLAAKFQPHDWFFRSLMLCQDFQPGIYALKSKNVYAKFDYQTNGDLAAWIRRHRFPHFTRFTSTNLHMALSSHKLLAISIVEEHRSNGKLIGQKNVAFKNIMESIANEYSNKEDHFLFGYSSDLITMNSLAIRTIHPIPNLLILNSTTLKYYLLSDNFEEIGDTYQTIRANILKFLDQIINESETLILYSSNYSFIFDTLTTILTMYQGNPVLTLLLLGLPSSFLAIIVYMTCCSDFLDARDDDLTDQDEQDDQHEKRD</sequence>
<dbReference type="PANTHER" id="PTHR46426:SF1">
    <property type="entry name" value="PROTEIN DISULFIDE-ISOMERASE TMX3"/>
    <property type="match status" value="1"/>
</dbReference>
<evidence type="ECO:0000256" key="3">
    <source>
        <dbReference type="ARBA" id="ARBA00022989"/>
    </source>
</evidence>
<comment type="caution">
    <text evidence="7">The sequence shown here is derived from an EMBL/GenBank/DDBJ whole genome shotgun (WGS) entry which is preliminary data.</text>
</comment>
<dbReference type="Proteomes" id="UP000887458">
    <property type="component" value="Unassembled WGS sequence"/>
</dbReference>
<feature type="domain" description="Thioredoxin" evidence="6">
    <location>
        <begin position="1"/>
        <end position="116"/>
    </location>
</feature>
<feature type="transmembrane region" description="Helical" evidence="5">
    <location>
        <begin position="320"/>
        <end position="339"/>
    </location>
</feature>
<evidence type="ECO:0000313" key="7">
    <source>
        <dbReference type="EMBL" id="KAH9425036.1"/>
    </source>
</evidence>
<evidence type="ECO:0000259" key="6">
    <source>
        <dbReference type="PROSITE" id="PS51352"/>
    </source>
</evidence>
<evidence type="ECO:0000256" key="2">
    <source>
        <dbReference type="ARBA" id="ARBA00022692"/>
    </source>
</evidence>
<name>A0ABQ8JRX6_DERPT</name>
<dbReference type="SUPFAM" id="SSF52833">
    <property type="entry name" value="Thioredoxin-like"/>
    <property type="match status" value="1"/>
</dbReference>
<reference evidence="7 8" key="1">
    <citation type="journal article" date="2018" name="J. Allergy Clin. Immunol.">
        <title>High-quality assembly of Dermatophagoides pteronyssinus genome and transcriptome reveals a wide range of novel allergens.</title>
        <authorList>
            <person name="Liu X.Y."/>
            <person name="Yang K.Y."/>
            <person name="Wang M.Q."/>
            <person name="Kwok J.S."/>
            <person name="Zeng X."/>
            <person name="Yang Z."/>
            <person name="Xiao X.J."/>
            <person name="Lau C.P."/>
            <person name="Li Y."/>
            <person name="Huang Z.M."/>
            <person name="Ba J.G."/>
            <person name="Yim A.K."/>
            <person name="Ouyang C.Y."/>
            <person name="Ngai S.M."/>
            <person name="Chan T.F."/>
            <person name="Leung E.L."/>
            <person name="Liu L."/>
            <person name="Liu Z.G."/>
            <person name="Tsui S.K."/>
        </authorList>
    </citation>
    <scope>NUCLEOTIDE SEQUENCE [LARGE SCALE GENOMIC DNA]</scope>
    <source>
        <strain evidence="7">Derp</strain>
    </source>
</reference>
<proteinExistence type="predicted"/>
<evidence type="ECO:0000256" key="5">
    <source>
        <dbReference type="SAM" id="Phobius"/>
    </source>
</evidence>
<gene>
    <name evidence="7" type="primary">TMX3_3</name>
    <name evidence="7" type="ORF">DERP_011764</name>
</gene>
<keyword evidence="4 5" id="KW-0472">Membrane</keyword>
<comment type="subcellular location">
    <subcellularLocation>
        <location evidence="1">Membrane</location>
        <topology evidence="1">Single-pass membrane protein</topology>
    </subcellularLocation>
</comment>
<dbReference type="PANTHER" id="PTHR46426">
    <property type="entry name" value="PROTEIN DISULFIDE-ISOMERASE TMX3"/>
    <property type="match status" value="1"/>
</dbReference>
<evidence type="ECO:0000256" key="4">
    <source>
        <dbReference type="ARBA" id="ARBA00023136"/>
    </source>
</evidence>
<dbReference type="Gene3D" id="3.40.30.10">
    <property type="entry name" value="Glutaredoxin"/>
    <property type="match status" value="1"/>
</dbReference>
<dbReference type="InterPro" id="IPR013766">
    <property type="entry name" value="Thioredoxin_domain"/>
</dbReference>
<accession>A0ABQ8JRX6</accession>
<dbReference type="Pfam" id="PF00085">
    <property type="entry name" value="Thioredoxin"/>
    <property type="match status" value="1"/>
</dbReference>
<reference evidence="7 8" key="2">
    <citation type="journal article" date="2022" name="Mol. Biol. Evol.">
        <title>Comparative Genomics Reveals Insights into the Divergent Evolution of Astigmatic Mites and Household Pest Adaptations.</title>
        <authorList>
            <person name="Xiong Q."/>
            <person name="Wan A.T."/>
            <person name="Liu X."/>
            <person name="Fung C.S."/>
            <person name="Xiao X."/>
            <person name="Malainual N."/>
            <person name="Hou J."/>
            <person name="Wang L."/>
            <person name="Wang M."/>
            <person name="Yang K.Y."/>
            <person name="Cui Y."/>
            <person name="Leung E.L."/>
            <person name="Nong W."/>
            <person name="Shin S.K."/>
            <person name="Au S.W."/>
            <person name="Jeong K.Y."/>
            <person name="Chew F.T."/>
            <person name="Hui J.H."/>
            <person name="Leung T.F."/>
            <person name="Tungtrongchitr A."/>
            <person name="Zhong N."/>
            <person name="Liu Z."/>
            <person name="Tsui S.K."/>
        </authorList>
    </citation>
    <scope>NUCLEOTIDE SEQUENCE [LARGE SCALE GENOMIC DNA]</scope>
    <source>
        <strain evidence="7">Derp</strain>
    </source>
</reference>
<evidence type="ECO:0000313" key="8">
    <source>
        <dbReference type="Proteomes" id="UP000887458"/>
    </source>
</evidence>
<dbReference type="InterPro" id="IPR036249">
    <property type="entry name" value="Thioredoxin-like_sf"/>
</dbReference>
<dbReference type="EMBL" id="NJHN03000023">
    <property type="protein sequence ID" value="KAH9425036.1"/>
    <property type="molecule type" value="Genomic_DNA"/>
</dbReference>
<dbReference type="PROSITE" id="PS51352">
    <property type="entry name" value="THIOREDOXIN_2"/>
    <property type="match status" value="1"/>
</dbReference>
<dbReference type="InterPro" id="IPR052250">
    <property type="entry name" value="PDI_TMX3"/>
</dbReference>
<keyword evidence="3 5" id="KW-1133">Transmembrane helix</keyword>
<keyword evidence="2 5" id="KW-0812">Transmembrane</keyword>
<protein>
    <submittedName>
        <fullName evidence="7">Protein disulfide-isomerase tmx3</fullName>
    </submittedName>
</protein>
<organism evidence="7 8">
    <name type="scientific">Dermatophagoides pteronyssinus</name>
    <name type="common">European house dust mite</name>
    <dbReference type="NCBI Taxonomy" id="6956"/>
    <lineage>
        <taxon>Eukaryota</taxon>
        <taxon>Metazoa</taxon>
        <taxon>Ecdysozoa</taxon>
        <taxon>Arthropoda</taxon>
        <taxon>Chelicerata</taxon>
        <taxon>Arachnida</taxon>
        <taxon>Acari</taxon>
        <taxon>Acariformes</taxon>
        <taxon>Sarcoptiformes</taxon>
        <taxon>Astigmata</taxon>
        <taxon>Psoroptidia</taxon>
        <taxon>Analgoidea</taxon>
        <taxon>Pyroglyphidae</taxon>
        <taxon>Dermatophagoidinae</taxon>
        <taxon>Dermatophagoides</taxon>
    </lineage>
</organism>
<keyword evidence="8" id="KW-1185">Reference proteome</keyword>
<evidence type="ECO:0000256" key="1">
    <source>
        <dbReference type="ARBA" id="ARBA00004167"/>
    </source>
</evidence>